<dbReference type="InterPro" id="IPR001930">
    <property type="entry name" value="Peptidase_M1"/>
</dbReference>
<dbReference type="AlphaFoldDB" id="A0A9D1KMR0"/>
<dbReference type="PRINTS" id="PR00756">
    <property type="entry name" value="ALADIPTASE"/>
</dbReference>
<dbReference type="PANTHER" id="PTHR11533:SF174">
    <property type="entry name" value="PUROMYCIN-SENSITIVE AMINOPEPTIDASE-RELATED"/>
    <property type="match status" value="1"/>
</dbReference>
<protein>
    <recommendedName>
        <fullName evidence="5">Aminopeptidase N</fullName>
        <ecNumber evidence="4">3.4.11.2</ecNumber>
    </recommendedName>
    <alternativeName>
        <fullName evidence="12">Alanine aminopeptidase</fullName>
    </alternativeName>
    <alternativeName>
        <fullName evidence="13">Lysyl aminopeptidase</fullName>
    </alternativeName>
</protein>
<dbReference type="FunFam" id="1.10.390.10:FF:000004">
    <property type="entry name" value="Aminopeptidase N"/>
    <property type="match status" value="1"/>
</dbReference>
<dbReference type="InterPro" id="IPR042097">
    <property type="entry name" value="Aminopeptidase_N-like_N_sf"/>
</dbReference>
<dbReference type="EMBL" id="DVLP01000398">
    <property type="protein sequence ID" value="HIT76609.1"/>
    <property type="molecule type" value="Genomic_DNA"/>
</dbReference>
<evidence type="ECO:0000256" key="12">
    <source>
        <dbReference type="ARBA" id="ARBA00029811"/>
    </source>
</evidence>
<proteinExistence type="inferred from homology"/>
<evidence type="ECO:0000259" key="15">
    <source>
        <dbReference type="Pfam" id="PF11838"/>
    </source>
</evidence>
<evidence type="ECO:0000256" key="3">
    <source>
        <dbReference type="ARBA" id="ARBA00010136"/>
    </source>
</evidence>
<dbReference type="EC" id="3.4.11.2" evidence="4"/>
<keyword evidence="7" id="KW-0645">Protease</keyword>
<evidence type="ECO:0000256" key="4">
    <source>
        <dbReference type="ARBA" id="ARBA00012564"/>
    </source>
</evidence>
<keyword evidence="11" id="KW-0482">Metalloprotease</keyword>
<dbReference type="InterPro" id="IPR012778">
    <property type="entry name" value="Pept_M1_aminopeptidase"/>
</dbReference>
<dbReference type="Gene3D" id="2.60.40.1730">
    <property type="entry name" value="tricorn interacting facor f3 domain"/>
    <property type="match status" value="1"/>
</dbReference>
<dbReference type="Pfam" id="PF17900">
    <property type="entry name" value="Peptidase_M1_N"/>
    <property type="match status" value="1"/>
</dbReference>
<evidence type="ECO:0000256" key="7">
    <source>
        <dbReference type="ARBA" id="ARBA00022670"/>
    </source>
</evidence>
<comment type="catalytic activity">
    <reaction evidence="1">
        <text>Release of an N-terminal amino acid, Xaa-|-Yaa- from a peptide, amide or arylamide. Xaa is preferably Ala, but may be most amino acids including Pro (slow action). When a terminal hydrophobic residue is followed by a prolyl residue, the two may be released as an intact Xaa-Pro dipeptide.</text>
        <dbReference type="EC" id="3.4.11.2"/>
    </reaction>
</comment>
<evidence type="ECO:0000259" key="16">
    <source>
        <dbReference type="Pfam" id="PF17900"/>
    </source>
</evidence>
<accession>A0A9D1KMR0</accession>
<comment type="caution">
    <text evidence="17">The sequence shown here is derived from an EMBL/GenBank/DDBJ whole genome shotgun (WGS) entry which is preliminary data.</text>
</comment>
<keyword evidence="6 17" id="KW-0031">Aminopeptidase</keyword>
<dbReference type="GO" id="GO:0016020">
    <property type="term" value="C:membrane"/>
    <property type="evidence" value="ECO:0007669"/>
    <property type="project" value="TreeGrafter"/>
</dbReference>
<evidence type="ECO:0000259" key="14">
    <source>
        <dbReference type="Pfam" id="PF01433"/>
    </source>
</evidence>
<keyword evidence="10" id="KW-0862">Zinc</keyword>
<dbReference type="GO" id="GO:0070006">
    <property type="term" value="F:metalloaminopeptidase activity"/>
    <property type="evidence" value="ECO:0007669"/>
    <property type="project" value="TreeGrafter"/>
</dbReference>
<dbReference type="Proteomes" id="UP000886842">
    <property type="component" value="Unassembled WGS sequence"/>
</dbReference>
<comment type="similarity">
    <text evidence="3">Belongs to the peptidase M1 family.</text>
</comment>
<dbReference type="Pfam" id="PF01433">
    <property type="entry name" value="Peptidase_M1"/>
    <property type="match status" value="1"/>
</dbReference>
<dbReference type="GO" id="GO:0042277">
    <property type="term" value="F:peptide binding"/>
    <property type="evidence" value="ECO:0007669"/>
    <property type="project" value="TreeGrafter"/>
</dbReference>
<dbReference type="PANTHER" id="PTHR11533">
    <property type="entry name" value="PROTEASE M1 ZINC METALLOPROTEASE"/>
    <property type="match status" value="1"/>
</dbReference>
<dbReference type="InterPro" id="IPR024571">
    <property type="entry name" value="ERAP1-like_C_dom"/>
</dbReference>
<name>A0A9D1KMR0_9ACTN</name>
<evidence type="ECO:0000256" key="8">
    <source>
        <dbReference type="ARBA" id="ARBA00022723"/>
    </source>
</evidence>
<evidence type="ECO:0000313" key="17">
    <source>
        <dbReference type="EMBL" id="HIT76609.1"/>
    </source>
</evidence>
<dbReference type="InterPro" id="IPR045357">
    <property type="entry name" value="Aminopeptidase_N-like_N"/>
</dbReference>
<comment type="cofactor">
    <cofactor evidence="2">
        <name>Zn(2+)</name>
        <dbReference type="ChEBI" id="CHEBI:29105"/>
    </cofactor>
</comment>
<dbReference type="GO" id="GO:0005615">
    <property type="term" value="C:extracellular space"/>
    <property type="evidence" value="ECO:0007669"/>
    <property type="project" value="TreeGrafter"/>
</dbReference>
<evidence type="ECO:0000256" key="1">
    <source>
        <dbReference type="ARBA" id="ARBA00000098"/>
    </source>
</evidence>
<dbReference type="GO" id="GO:0016285">
    <property type="term" value="F:alanyl aminopeptidase activity"/>
    <property type="evidence" value="ECO:0007669"/>
    <property type="project" value="UniProtKB-EC"/>
</dbReference>
<evidence type="ECO:0000256" key="6">
    <source>
        <dbReference type="ARBA" id="ARBA00022438"/>
    </source>
</evidence>
<evidence type="ECO:0000256" key="13">
    <source>
        <dbReference type="ARBA" id="ARBA00031533"/>
    </source>
</evidence>
<dbReference type="NCBIfam" id="TIGR02412">
    <property type="entry name" value="pepN_strep_liv"/>
    <property type="match status" value="1"/>
</dbReference>
<evidence type="ECO:0000256" key="11">
    <source>
        <dbReference type="ARBA" id="ARBA00023049"/>
    </source>
</evidence>
<organism evidence="17 18">
    <name type="scientific">Candidatus Avipropionibacterium avicola</name>
    <dbReference type="NCBI Taxonomy" id="2840701"/>
    <lineage>
        <taxon>Bacteria</taxon>
        <taxon>Bacillati</taxon>
        <taxon>Actinomycetota</taxon>
        <taxon>Actinomycetes</taxon>
        <taxon>Propionibacteriales</taxon>
        <taxon>Propionibacteriaceae</taxon>
        <taxon>Propionibacteriaceae incertae sedis</taxon>
        <taxon>Candidatus Avipropionibacterium</taxon>
    </lineage>
</organism>
<dbReference type="InterPro" id="IPR014782">
    <property type="entry name" value="Peptidase_M1_dom"/>
</dbReference>
<reference evidence="17" key="2">
    <citation type="journal article" date="2021" name="PeerJ">
        <title>Extensive microbial diversity within the chicken gut microbiome revealed by metagenomics and culture.</title>
        <authorList>
            <person name="Gilroy R."/>
            <person name="Ravi A."/>
            <person name="Getino M."/>
            <person name="Pursley I."/>
            <person name="Horton D.L."/>
            <person name="Alikhan N.F."/>
            <person name="Baker D."/>
            <person name="Gharbi K."/>
            <person name="Hall N."/>
            <person name="Watson M."/>
            <person name="Adriaenssens E.M."/>
            <person name="Foster-Nyarko E."/>
            <person name="Jarju S."/>
            <person name="Secka A."/>
            <person name="Antonio M."/>
            <person name="Oren A."/>
            <person name="Chaudhuri R.R."/>
            <person name="La Ragione R."/>
            <person name="Hildebrand F."/>
            <person name="Pallen M.J."/>
        </authorList>
    </citation>
    <scope>NUCLEOTIDE SEQUENCE</scope>
    <source>
        <strain evidence="17">ChiGjej1B1-24693</strain>
    </source>
</reference>
<dbReference type="InterPro" id="IPR027268">
    <property type="entry name" value="Peptidase_M4/M1_CTD_sf"/>
</dbReference>
<dbReference type="SUPFAM" id="SSF63737">
    <property type="entry name" value="Leukotriene A4 hydrolase N-terminal domain"/>
    <property type="match status" value="1"/>
</dbReference>
<keyword evidence="9 17" id="KW-0378">Hydrolase</keyword>
<evidence type="ECO:0000256" key="2">
    <source>
        <dbReference type="ARBA" id="ARBA00001947"/>
    </source>
</evidence>
<gene>
    <name evidence="17" type="primary">pepN</name>
    <name evidence="17" type="ORF">IAA98_13580</name>
</gene>
<evidence type="ECO:0000256" key="9">
    <source>
        <dbReference type="ARBA" id="ARBA00022801"/>
    </source>
</evidence>
<keyword evidence="8" id="KW-0479">Metal-binding</keyword>
<dbReference type="GO" id="GO:0008270">
    <property type="term" value="F:zinc ion binding"/>
    <property type="evidence" value="ECO:0007669"/>
    <property type="project" value="InterPro"/>
</dbReference>
<dbReference type="SUPFAM" id="SSF55486">
    <property type="entry name" value="Metalloproteases ('zincins'), catalytic domain"/>
    <property type="match status" value="1"/>
</dbReference>
<dbReference type="GO" id="GO:0043171">
    <property type="term" value="P:peptide catabolic process"/>
    <property type="evidence" value="ECO:0007669"/>
    <property type="project" value="TreeGrafter"/>
</dbReference>
<dbReference type="Gene3D" id="1.10.390.10">
    <property type="entry name" value="Neutral Protease Domain 2"/>
    <property type="match status" value="1"/>
</dbReference>
<evidence type="ECO:0000313" key="18">
    <source>
        <dbReference type="Proteomes" id="UP000886842"/>
    </source>
</evidence>
<feature type="domain" description="ERAP1-like C-terminal" evidence="15">
    <location>
        <begin position="540"/>
        <end position="854"/>
    </location>
</feature>
<dbReference type="GO" id="GO:0006508">
    <property type="term" value="P:proteolysis"/>
    <property type="evidence" value="ECO:0007669"/>
    <property type="project" value="UniProtKB-KW"/>
</dbReference>
<feature type="domain" description="Peptidase M1 membrane alanine aminopeptidase" evidence="14">
    <location>
        <begin position="242"/>
        <end position="455"/>
    </location>
</feature>
<sequence length="868" mass="95777">MSEANITRVEAQARSTQLATDRYRIHVDLSGRLPSGEPLEAPEQTFVSTSTLTFTARTAGDTHVDLIADRVLEASLDGTALDPATFTGHRLPLSVEPGEHELSVTAVCRYSREGTGLHRFVDPADDRVYTYTQFEVPDARRVFACFEQPDLKGRFTFSVTAPESWTVVSNAARVEPTPAGDGVARWDFAETEPLSTYITAIVAGEYHLVEDEGYRSELSGHVPMSVLCRQSLAEHLDTERILKTTKDGFAVFEKSFAHRYPFGSYDQVFVPEYNFGAMENAGCITFRDEYVFRSRVTAAALRSRDNTILHELAHMWFGDLVTMIWWDDLWLNESFAEWASHFAQSESDEDPVTAWAEFCNKRKTWAYRQDQLPSTHPIAADMVDLDAVDQNFDGITYAKGASVLRQLVAYVGRDAFLAGVRDYFATHAFGNTQLSDLLSALEKSSGRDLSGWSAEWLEVAGVNTMRAEFDLDEQGRFTRFVVVQTAPEQYPTLRSHRMAIGVYALDGSTGSLSRRERVEVDITGERTEIAELVGVERGDLVLLNDDDLTYTKIRLDEQSLASVVEHIHHLDSPLSRALCWGAAWDMCRDGEMAAQDYVATVLRGVGTESDLTAVQALLGQATIAAELYTQPGTVRDEVRRTLEQGVARALVEAEAGSDHQLAIARALATAVTGETGAAVLQGWLDGEEVPAGLTVDTDLRWHLVANLARVGAADEATIDAEVERDNTIAGREAAGGARAAIPTRSAKAEAWRLLTEAEDMPNESYRRIAAQFFQTGQEELVGRYLEPYLDAARAISEGAGVWARRGVPLQKAFLTSAFPVVVADQALVTRVTEWLADDSLSDPVRRAVSERCDDAVRALRCQDTSARA</sequence>
<feature type="domain" description="Aminopeptidase N-like N-terminal" evidence="16">
    <location>
        <begin position="97"/>
        <end position="198"/>
    </location>
</feature>
<dbReference type="GO" id="GO:0005737">
    <property type="term" value="C:cytoplasm"/>
    <property type="evidence" value="ECO:0007669"/>
    <property type="project" value="TreeGrafter"/>
</dbReference>
<dbReference type="InterPro" id="IPR050344">
    <property type="entry name" value="Peptidase_M1_aminopeptidases"/>
</dbReference>
<reference evidence="17" key="1">
    <citation type="submission" date="2020-10" db="EMBL/GenBank/DDBJ databases">
        <authorList>
            <person name="Gilroy R."/>
        </authorList>
    </citation>
    <scope>NUCLEOTIDE SEQUENCE</scope>
    <source>
        <strain evidence="17">ChiGjej1B1-24693</strain>
    </source>
</reference>
<evidence type="ECO:0000256" key="10">
    <source>
        <dbReference type="ARBA" id="ARBA00022833"/>
    </source>
</evidence>
<dbReference type="Pfam" id="PF11838">
    <property type="entry name" value="ERAP1_C"/>
    <property type="match status" value="1"/>
</dbReference>
<dbReference type="CDD" id="cd09602">
    <property type="entry name" value="M1_APN"/>
    <property type="match status" value="1"/>
</dbReference>
<evidence type="ECO:0000256" key="5">
    <source>
        <dbReference type="ARBA" id="ARBA00015611"/>
    </source>
</evidence>